<evidence type="ECO:0000313" key="2">
    <source>
        <dbReference type="EMBL" id="GJJ13000.1"/>
    </source>
</evidence>
<dbReference type="EMBL" id="BPWL01000008">
    <property type="protein sequence ID" value="GJJ13000.1"/>
    <property type="molecule type" value="Genomic_DNA"/>
</dbReference>
<name>A0AAV5AM42_9AGAM</name>
<dbReference type="PANTHER" id="PTHR21206:SF0">
    <property type="entry name" value="DNA REPLICATION COMPLEX GINS PROTEIN SLD5"/>
    <property type="match status" value="1"/>
</dbReference>
<dbReference type="AlphaFoldDB" id="A0AAV5AM42"/>
<organism evidence="2 3">
    <name type="scientific">Clathrus columnatus</name>
    <dbReference type="NCBI Taxonomy" id="1419009"/>
    <lineage>
        <taxon>Eukaryota</taxon>
        <taxon>Fungi</taxon>
        <taxon>Dikarya</taxon>
        <taxon>Basidiomycota</taxon>
        <taxon>Agaricomycotina</taxon>
        <taxon>Agaricomycetes</taxon>
        <taxon>Phallomycetidae</taxon>
        <taxon>Phallales</taxon>
        <taxon>Clathraceae</taxon>
        <taxon>Clathrus</taxon>
    </lineage>
</organism>
<feature type="region of interest" description="Disordered" evidence="1">
    <location>
        <begin position="1"/>
        <end position="25"/>
    </location>
</feature>
<accession>A0AAV5AM42</accession>
<dbReference type="CDD" id="cd11711">
    <property type="entry name" value="GINS_A_Sld5"/>
    <property type="match status" value="1"/>
</dbReference>
<dbReference type="InterPro" id="IPR036224">
    <property type="entry name" value="GINS_bundle-like_dom_sf"/>
</dbReference>
<dbReference type="GO" id="GO:0000811">
    <property type="term" value="C:GINS complex"/>
    <property type="evidence" value="ECO:0007669"/>
    <property type="project" value="TreeGrafter"/>
</dbReference>
<comment type="caution">
    <text evidence="2">The sequence shown here is derived from an EMBL/GenBank/DDBJ whole genome shotgun (WGS) entry which is preliminary data.</text>
</comment>
<reference evidence="2" key="1">
    <citation type="submission" date="2021-10" db="EMBL/GenBank/DDBJ databases">
        <title>De novo Genome Assembly of Clathrus columnatus (Basidiomycota, Fungi) Using Illumina and Nanopore Sequence Data.</title>
        <authorList>
            <person name="Ogiso-Tanaka E."/>
            <person name="Itagaki H."/>
            <person name="Hosoya T."/>
            <person name="Hosaka K."/>
        </authorList>
    </citation>
    <scope>NUCLEOTIDE SEQUENCE</scope>
    <source>
        <strain evidence="2">MO-923</strain>
    </source>
</reference>
<evidence type="ECO:0000313" key="3">
    <source>
        <dbReference type="Proteomes" id="UP001050691"/>
    </source>
</evidence>
<dbReference type="Proteomes" id="UP001050691">
    <property type="component" value="Unassembled WGS sequence"/>
</dbReference>
<evidence type="ECO:0000256" key="1">
    <source>
        <dbReference type="SAM" id="MobiDB-lite"/>
    </source>
</evidence>
<dbReference type="InterPro" id="IPR008591">
    <property type="entry name" value="GINS_Sld5"/>
</dbReference>
<dbReference type="SUPFAM" id="SSF158573">
    <property type="entry name" value="GINS helical bundle-like"/>
    <property type="match status" value="1"/>
</dbReference>
<sequence length="164" mass="18807">MPPRAKRSRTEGTNLVNNSDDEDLFDTTPIQLPSFMTDNVPLGGSSRGTAGVRGASALRPVEPMVLEDDHNETHVTQLMRHWMNERLSPDLLQHCGDLLQTLLDRIRDQAIVVSQLRGDPDANEDEHYQIILVQTEMERIRFIIRSYTRTRIQKVSLYNIISRK</sequence>
<keyword evidence="3" id="KW-1185">Reference proteome</keyword>
<dbReference type="InterPro" id="IPR038749">
    <property type="entry name" value="Sld5_GINS_A"/>
</dbReference>
<dbReference type="GO" id="GO:0006261">
    <property type="term" value="P:DNA-templated DNA replication"/>
    <property type="evidence" value="ECO:0007669"/>
    <property type="project" value="InterPro"/>
</dbReference>
<dbReference type="GO" id="GO:0000727">
    <property type="term" value="P:double-strand break repair via break-induced replication"/>
    <property type="evidence" value="ECO:0007669"/>
    <property type="project" value="TreeGrafter"/>
</dbReference>
<protein>
    <submittedName>
        <fullName evidence="2">Uncharacterized protein</fullName>
    </submittedName>
</protein>
<gene>
    <name evidence="2" type="ORF">Clacol_007249</name>
</gene>
<proteinExistence type="predicted"/>
<dbReference type="PANTHER" id="PTHR21206">
    <property type="entry name" value="SLD5 PROTEIN"/>
    <property type="match status" value="1"/>
</dbReference>
<dbReference type="Gene3D" id="1.20.58.1030">
    <property type="match status" value="1"/>
</dbReference>